<dbReference type="Gene3D" id="3.40.1350.10">
    <property type="match status" value="1"/>
</dbReference>
<organism evidence="1 2">
    <name type="scientific">Vibrio marinisediminis</name>
    <dbReference type="NCBI Taxonomy" id="2758441"/>
    <lineage>
        <taxon>Bacteria</taxon>
        <taxon>Pseudomonadati</taxon>
        <taxon>Pseudomonadota</taxon>
        <taxon>Gammaproteobacteria</taxon>
        <taxon>Vibrionales</taxon>
        <taxon>Vibrionaceae</taxon>
        <taxon>Vibrio</taxon>
    </lineage>
</organism>
<dbReference type="EMBL" id="JACFYF010000026">
    <property type="protein sequence ID" value="MBA5764598.1"/>
    <property type="molecule type" value="Genomic_DNA"/>
</dbReference>
<accession>A0A7W2FUQ3</accession>
<sequence length="247" mass="28361">MKRSFEKWMITQEQKKPNTAYQYAQSINKVSNHYSTYSQQNVDLFRLLDIELLRSIKEDYSLNGRFSDFGSKGNGTIRNAVATFYRYRKEWEMGSDSEDLLITSVEDEEEPINSDDNTVFNFSYERDLQSSMILQVESLFPGYQIYGEGTLEGVEYCINGKRIDLLLEHQVSKELLAVELKAGTADFKVFGQIAMYLALLAEKFPETESKGVIVCGEVDYSLAMACKMSDKVSLKTYEMLLVLNDYN</sequence>
<dbReference type="GO" id="GO:0003676">
    <property type="term" value="F:nucleic acid binding"/>
    <property type="evidence" value="ECO:0007669"/>
    <property type="project" value="InterPro"/>
</dbReference>
<dbReference type="InterPro" id="IPR011856">
    <property type="entry name" value="tRNA_endonuc-like_dom_sf"/>
</dbReference>
<keyword evidence="2" id="KW-1185">Reference proteome</keyword>
<evidence type="ECO:0000313" key="2">
    <source>
        <dbReference type="Proteomes" id="UP000571701"/>
    </source>
</evidence>
<evidence type="ECO:0000313" key="1">
    <source>
        <dbReference type="EMBL" id="MBA5764598.1"/>
    </source>
</evidence>
<reference evidence="1 2" key="1">
    <citation type="submission" date="2020-07" db="EMBL/GenBank/DDBJ databases">
        <title>Vibrio marinisediminis sp. nov., isolated from marine sediment.</title>
        <authorList>
            <person name="Ji X."/>
        </authorList>
    </citation>
    <scope>NUCLEOTIDE SEQUENCE [LARGE SCALE GENOMIC DNA]</scope>
    <source>
        <strain evidence="1 2">404</strain>
    </source>
</reference>
<proteinExistence type="predicted"/>
<comment type="caution">
    <text evidence="1">The sequence shown here is derived from an EMBL/GenBank/DDBJ whole genome shotgun (WGS) entry which is preliminary data.</text>
</comment>
<protein>
    <submittedName>
        <fullName evidence="1">DUF1016 family protein</fullName>
    </submittedName>
</protein>
<dbReference type="Proteomes" id="UP000571701">
    <property type="component" value="Unassembled WGS sequence"/>
</dbReference>
<dbReference type="RefSeq" id="WP_182110644.1">
    <property type="nucleotide sequence ID" value="NZ_JACFYF010000026.1"/>
</dbReference>
<dbReference type="AlphaFoldDB" id="A0A7W2FUQ3"/>
<gene>
    <name evidence="1" type="ORF">H2O73_19750</name>
</gene>
<name>A0A7W2FUQ3_9VIBR</name>